<comment type="similarity">
    <text evidence="7">Belongs to the binding-protein-dependent transport system permease family.</text>
</comment>
<feature type="transmembrane region" description="Helical" evidence="7">
    <location>
        <begin position="127"/>
        <end position="147"/>
    </location>
</feature>
<evidence type="ECO:0000313" key="10">
    <source>
        <dbReference type="Proteomes" id="UP000320496"/>
    </source>
</evidence>
<dbReference type="PROSITE" id="PS50928">
    <property type="entry name" value="ABC_TM1"/>
    <property type="match status" value="1"/>
</dbReference>
<protein>
    <submittedName>
        <fullName evidence="9">Aliphatic sulfonates transport permease protein SsuC</fullName>
    </submittedName>
</protein>
<organism evidence="9 10">
    <name type="scientific">Maioricimonas rarisocia</name>
    <dbReference type="NCBI Taxonomy" id="2528026"/>
    <lineage>
        <taxon>Bacteria</taxon>
        <taxon>Pseudomonadati</taxon>
        <taxon>Planctomycetota</taxon>
        <taxon>Planctomycetia</taxon>
        <taxon>Planctomycetales</taxon>
        <taxon>Planctomycetaceae</taxon>
        <taxon>Maioricimonas</taxon>
    </lineage>
</organism>
<comment type="subcellular location">
    <subcellularLocation>
        <location evidence="1 7">Cell membrane</location>
        <topology evidence="1 7">Multi-pass membrane protein</topology>
    </subcellularLocation>
</comment>
<dbReference type="InterPro" id="IPR035906">
    <property type="entry name" value="MetI-like_sf"/>
</dbReference>
<dbReference type="GO" id="GO:0055085">
    <property type="term" value="P:transmembrane transport"/>
    <property type="evidence" value="ECO:0007669"/>
    <property type="project" value="InterPro"/>
</dbReference>
<dbReference type="KEGG" id="mri:Mal4_34940"/>
<keyword evidence="10" id="KW-1185">Reference proteome</keyword>
<evidence type="ECO:0000256" key="7">
    <source>
        <dbReference type="RuleBase" id="RU363032"/>
    </source>
</evidence>
<feature type="transmembrane region" description="Helical" evidence="7">
    <location>
        <begin position="66"/>
        <end position="87"/>
    </location>
</feature>
<evidence type="ECO:0000256" key="2">
    <source>
        <dbReference type="ARBA" id="ARBA00022448"/>
    </source>
</evidence>
<dbReference type="InterPro" id="IPR000515">
    <property type="entry name" value="MetI-like"/>
</dbReference>
<gene>
    <name evidence="9" type="primary">ssuC</name>
    <name evidence="9" type="ORF">Mal4_34940</name>
</gene>
<keyword evidence="2 7" id="KW-0813">Transport</keyword>
<evidence type="ECO:0000256" key="3">
    <source>
        <dbReference type="ARBA" id="ARBA00022475"/>
    </source>
</evidence>
<dbReference type="EMBL" id="CP036275">
    <property type="protein sequence ID" value="QDU39158.1"/>
    <property type="molecule type" value="Genomic_DNA"/>
</dbReference>
<accession>A0A517Z9J8</accession>
<dbReference type="Gene3D" id="1.10.3720.10">
    <property type="entry name" value="MetI-like"/>
    <property type="match status" value="1"/>
</dbReference>
<dbReference type="GO" id="GO:0005886">
    <property type="term" value="C:plasma membrane"/>
    <property type="evidence" value="ECO:0007669"/>
    <property type="project" value="UniProtKB-SubCell"/>
</dbReference>
<dbReference type="Proteomes" id="UP000320496">
    <property type="component" value="Chromosome"/>
</dbReference>
<dbReference type="Pfam" id="PF00528">
    <property type="entry name" value="BPD_transp_1"/>
    <property type="match status" value="1"/>
</dbReference>
<feature type="transmembrane region" description="Helical" evidence="7">
    <location>
        <begin position="190"/>
        <end position="215"/>
    </location>
</feature>
<name>A0A517Z9J8_9PLAN</name>
<dbReference type="OrthoDB" id="9804353at2"/>
<dbReference type="AlphaFoldDB" id="A0A517Z9J8"/>
<feature type="transmembrane region" description="Helical" evidence="7">
    <location>
        <begin position="99"/>
        <end position="121"/>
    </location>
</feature>
<reference evidence="9 10" key="1">
    <citation type="submission" date="2019-02" db="EMBL/GenBank/DDBJ databases">
        <title>Deep-cultivation of Planctomycetes and their phenomic and genomic characterization uncovers novel biology.</title>
        <authorList>
            <person name="Wiegand S."/>
            <person name="Jogler M."/>
            <person name="Boedeker C."/>
            <person name="Pinto D."/>
            <person name="Vollmers J."/>
            <person name="Rivas-Marin E."/>
            <person name="Kohn T."/>
            <person name="Peeters S.H."/>
            <person name="Heuer A."/>
            <person name="Rast P."/>
            <person name="Oberbeckmann S."/>
            <person name="Bunk B."/>
            <person name="Jeske O."/>
            <person name="Meyerdierks A."/>
            <person name="Storesund J.E."/>
            <person name="Kallscheuer N."/>
            <person name="Luecker S."/>
            <person name="Lage O.M."/>
            <person name="Pohl T."/>
            <person name="Merkel B.J."/>
            <person name="Hornburger P."/>
            <person name="Mueller R.-W."/>
            <person name="Bruemmer F."/>
            <person name="Labrenz M."/>
            <person name="Spormann A.M."/>
            <person name="Op den Camp H."/>
            <person name="Overmann J."/>
            <person name="Amann R."/>
            <person name="Jetten M.S.M."/>
            <person name="Mascher T."/>
            <person name="Medema M.H."/>
            <person name="Devos D.P."/>
            <person name="Kaster A.-K."/>
            <person name="Ovreas L."/>
            <person name="Rohde M."/>
            <person name="Galperin M.Y."/>
            <person name="Jogler C."/>
        </authorList>
    </citation>
    <scope>NUCLEOTIDE SEQUENCE [LARGE SCALE GENOMIC DNA]</scope>
    <source>
        <strain evidence="9 10">Mal4</strain>
    </source>
</reference>
<evidence type="ECO:0000259" key="8">
    <source>
        <dbReference type="PROSITE" id="PS50928"/>
    </source>
</evidence>
<evidence type="ECO:0000256" key="6">
    <source>
        <dbReference type="ARBA" id="ARBA00023136"/>
    </source>
</evidence>
<keyword evidence="4 7" id="KW-0812">Transmembrane</keyword>
<dbReference type="SUPFAM" id="SSF161098">
    <property type="entry name" value="MetI-like"/>
    <property type="match status" value="1"/>
</dbReference>
<evidence type="ECO:0000256" key="1">
    <source>
        <dbReference type="ARBA" id="ARBA00004651"/>
    </source>
</evidence>
<keyword evidence="5 7" id="KW-1133">Transmembrane helix</keyword>
<keyword evidence="6 7" id="KW-0472">Membrane</keyword>
<proteinExistence type="inferred from homology"/>
<evidence type="ECO:0000256" key="4">
    <source>
        <dbReference type="ARBA" id="ARBA00022692"/>
    </source>
</evidence>
<evidence type="ECO:0000313" key="9">
    <source>
        <dbReference type="EMBL" id="QDU39158.1"/>
    </source>
</evidence>
<sequence length="260" mass="27855">MRHPLRGLLSVLMPPLLLLLLVLAVWHTLTVALEIESFLLPAPLDVVRAGWGDAALFLKAGFRTGAAAVGGFLASLIVGCVAACLFAQSVWIRRSCYPYAIFLQTVPIVAIAPLIVVWCGYGMQSVILVSFIVSLFPIITSATTGLLSVDPDLLDLFRLYDARRLTVLWKLRLPSAVPYIVSGARTSSGLAVIGAIVGEFFTGYGSSSYGLGYLIMQSSTLLKTDRLFAAVFVSTLLGLAVFGAVSSIGTAILRHWYGTE</sequence>
<feature type="transmembrane region" description="Helical" evidence="7">
    <location>
        <begin position="227"/>
        <end position="253"/>
    </location>
</feature>
<dbReference type="PANTHER" id="PTHR30151:SF41">
    <property type="entry name" value="ABC TRANSPORTER PERMEASE PROTEIN"/>
    <property type="match status" value="1"/>
</dbReference>
<feature type="domain" description="ABC transmembrane type-1" evidence="8">
    <location>
        <begin position="61"/>
        <end position="249"/>
    </location>
</feature>
<dbReference type="PANTHER" id="PTHR30151">
    <property type="entry name" value="ALKANE SULFONATE ABC TRANSPORTER-RELATED, MEMBRANE SUBUNIT"/>
    <property type="match status" value="1"/>
</dbReference>
<keyword evidence="3" id="KW-1003">Cell membrane</keyword>
<evidence type="ECO:0000256" key="5">
    <source>
        <dbReference type="ARBA" id="ARBA00022989"/>
    </source>
</evidence>
<dbReference type="RefSeq" id="WP_145370370.1">
    <property type="nucleotide sequence ID" value="NZ_CP036275.1"/>
</dbReference>